<feature type="domain" description="Ig-like" evidence="5">
    <location>
        <begin position="1"/>
        <end position="81"/>
    </location>
</feature>
<dbReference type="AlphaFoldDB" id="A0A8B6GTP1"/>
<dbReference type="PANTHER" id="PTHR35971:SF5">
    <property type="entry name" value="OBSCURIN LIKE CYTOSKELETAL ADAPTOR 1"/>
    <property type="match status" value="1"/>
</dbReference>
<organism evidence="6 7">
    <name type="scientific">Mytilus galloprovincialis</name>
    <name type="common">Mediterranean mussel</name>
    <dbReference type="NCBI Taxonomy" id="29158"/>
    <lineage>
        <taxon>Eukaryota</taxon>
        <taxon>Metazoa</taxon>
        <taxon>Spiralia</taxon>
        <taxon>Lophotrochozoa</taxon>
        <taxon>Mollusca</taxon>
        <taxon>Bivalvia</taxon>
        <taxon>Autobranchia</taxon>
        <taxon>Pteriomorphia</taxon>
        <taxon>Mytilida</taxon>
        <taxon>Mytiloidea</taxon>
        <taxon>Mytilidae</taxon>
        <taxon>Mytilinae</taxon>
        <taxon>Mytilus</taxon>
    </lineage>
</organism>
<dbReference type="InterPro" id="IPR003599">
    <property type="entry name" value="Ig_sub"/>
</dbReference>
<dbReference type="PANTHER" id="PTHR35971">
    <property type="entry name" value="SI:DKEY-31G6.6"/>
    <property type="match status" value="1"/>
</dbReference>
<comment type="caution">
    <text evidence="6">The sequence shown here is derived from an EMBL/GenBank/DDBJ whole genome shotgun (WGS) entry which is preliminary data.</text>
</comment>
<feature type="non-terminal residue" evidence="6">
    <location>
        <position position="1"/>
    </location>
</feature>
<keyword evidence="4" id="KW-1015">Disulfide bond</keyword>
<dbReference type="InterPro" id="IPR007110">
    <property type="entry name" value="Ig-like_dom"/>
</dbReference>
<keyword evidence="3" id="KW-0597">Phosphoprotein</keyword>
<dbReference type="OrthoDB" id="6159398at2759"/>
<dbReference type="InterPro" id="IPR013783">
    <property type="entry name" value="Ig-like_fold"/>
</dbReference>
<sequence length="85" mass="9667">YFLEDPSNIECIEGEDATLTCKIRFENQPVNWLKDGKAITFNESCAKSNQGTEYKLIIKNVKSDDSGEYCMQVGTVSRKLQLKIK</sequence>
<dbReference type="SUPFAM" id="SSF48726">
    <property type="entry name" value="Immunoglobulin"/>
    <property type="match status" value="1"/>
</dbReference>
<reference evidence="6" key="1">
    <citation type="submission" date="2018-11" db="EMBL/GenBank/DDBJ databases">
        <authorList>
            <person name="Alioto T."/>
            <person name="Alioto T."/>
        </authorList>
    </citation>
    <scope>NUCLEOTIDE SEQUENCE</scope>
</reference>
<feature type="non-terminal residue" evidence="6">
    <location>
        <position position="85"/>
    </location>
</feature>
<evidence type="ECO:0000313" key="7">
    <source>
        <dbReference type="Proteomes" id="UP000596742"/>
    </source>
</evidence>
<evidence type="ECO:0000256" key="2">
    <source>
        <dbReference type="ARBA" id="ARBA00022490"/>
    </source>
</evidence>
<evidence type="ECO:0000256" key="3">
    <source>
        <dbReference type="ARBA" id="ARBA00022553"/>
    </source>
</evidence>
<dbReference type="SMART" id="SM00408">
    <property type="entry name" value="IGc2"/>
    <property type="match status" value="1"/>
</dbReference>
<accession>A0A8B6GTP1</accession>
<evidence type="ECO:0000313" key="6">
    <source>
        <dbReference type="EMBL" id="VDI69318.1"/>
    </source>
</evidence>
<evidence type="ECO:0000256" key="4">
    <source>
        <dbReference type="ARBA" id="ARBA00023157"/>
    </source>
</evidence>
<dbReference type="EMBL" id="UYJE01009017">
    <property type="protein sequence ID" value="VDI69318.1"/>
    <property type="molecule type" value="Genomic_DNA"/>
</dbReference>
<dbReference type="InterPro" id="IPR036179">
    <property type="entry name" value="Ig-like_dom_sf"/>
</dbReference>
<name>A0A8B6GTP1_MYTGA</name>
<dbReference type="InterPro" id="IPR003598">
    <property type="entry name" value="Ig_sub2"/>
</dbReference>
<protein>
    <recommendedName>
        <fullName evidence="5">Ig-like domain-containing protein</fullName>
    </recommendedName>
</protein>
<dbReference type="SMART" id="SM00409">
    <property type="entry name" value="IG"/>
    <property type="match status" value="1"/>
</dbReference>
<gene>
    <name evidence="6" type="ORF">MGAL_10B091188</name>
</gene>
<dbReference type="PROSITE" id="PS50835">
    <property type="entry name" value="IG_LIKE"/>
    <property type="match status" value="1"/>
</dbReference>
<dbReference type="Pfam" id="PF07679">
    <property type="entry name" value="I-set"/>
    <property type="match status" value="1"/>
</dbReference>
<comment type="subcellular location">
    <subcellularLocation>
        <location evidence="1">Cytoplasm</location>
    </subcellularLocation>
</comment>
<dbReference type="Proteomes" id="UP000596742">
    <property type="component" value="Unassembled WGS sequence"/>
</dbReference>
<evidence type="ECO:0000259" key="5">
    <source>
        <dbReference type="PROSITE" id="PS50835"/>
    </source>
</evidence>
<proteinExistence type="predicted"/>
<dbReference type="InterPro" id="IPR013098">
    <property type="entry name" value="Ig_I-set"/>
</dbReference>
<dbReference type="Gene3D" id="2.60.40.10">
    <property type="entry name" value="Immunoglobulins"/>
    <property type="match status" value="1"/>
</dbReference>
<keyword evidence="7" id="KW-1185">Reference proteome</keyword>
<dbReference type="GO" id="GO:0005737">
    <property type="term" value="C:cytoplasm"/>
    <property type="evidence" value="ECO:0007669"/>
    <property type="project" value="UniProtKB-SubCell"/>
</dbReference>
<evidence type="ECO:0000256" key="1">
    <source>
        <dbReference type="ARBA" id="ARBA00004496"/>
    </source>
</evidence>
<keyword evidence="2" id="KW-0963">Cytoplasm</keyword>
<dbReference type="InterPro" id="IPR052385">
    <property type="entry name" value="Obscurin/Obscurin-like_Reg"/>
</dbReference>